<dbReference type="EMBL" id="CP109535">
    <property type="protein sequence ID" value="WTY98026.1"/>
    <property type="molecule type" value="Genomic_DNA"/>
</dbReference>
<proteinExistence type="predicted"/>
<dbReference type="InterPro" id="IPR050471">
    <property type="entry name" value="AB_hydrolase"/>
</dbReference>
<dbReference type="GO" id="GO:0016787">
    <property type="term" value="F:hydrolase activity"/>
    <property type="evidence" value="ECO:0007669"/>
    <property type="project" value="UniProtKB-KW"/>
</dbReference>
<dbReference type="PANTHER" id="PTHR43433">
    <property type="entry name" value="HYDROLASE, ALPHA/BETA FOLD FAMILY PROTEIN"/>
    <property type="match status" value="1"/>
</dbReference>
<dbReference type="SUPFAM" id="SSF53474">
    <property type="entry name" value="alpha/beta-Hydrolases"/>
    <property type="match status" value="1"/>
</dbReference>
<dbReference type="AlphaFoldDB" id="A0AAU3GYM5"/>
<evidence type="ECO:0000313" key="2">
    <source>
        <dbReference type="EMBL" id="WTY98026.1"/>
    </source>
</evidence>
<dbReference type="Pfam" id="PF00561">
    <property type="entry name" value="Abhydrolase_1"/>
    <property type="match status" value="1"/>
</dbReference>
<sequence>MTAHPRPTGVLTLAGGRRLAWDEHGPADGNPVFLMHGSPSCRVMWSGLANAATATGTRLIVPDRPGCGRSTHQPGRRLADWPQDVAALARHLGLERYQVVGLSGGGPYALACAAADARLAGTAVVNGIGPLDTPESIAGLYDTNRFVFEAAAKGPEALAPVVSQLIGVAGGGAAGGGGAGGGEAGGGGAGGGGNRSLAAMLAGMSPEDRANAAAHPELLADTLDMSETAAGGIEGVTHDLWLSVQPWGFGLEDIVGPVDFFASDHDRNVPVRHALDQAERVPHSTLTVWPGTGHSHAFIRLPEVLRRLRTRLPDHRP</sequence>
<gene>
    <name evidence="2" type="ORF">OG626_25645</name>
</gene>
<evidence type="ECO:0000259" key="1">
    <source>
        <dbReference type="Pfam" id="PF00561"/>
    </source>
</evidence>
<dbReference type="PANTHER" id="PTHR43433:SF5">
    <property type="entry name" value="AB HYDROLASE-1 DOMAIN-CONTAINING PROTEIN"/>
    <property type="match status" value="1"/>
</dbReference>
<dbReference type="Gene3D" id="3.40.50.1820">
    <property type="entry name" value="alpha/beta hydrolase"/>
    <property type="match status" value="1"/>
</dbReference>
<protein>
    <submittedName>
        <fullName evidence="2">Alpha/beta hydrolase</fullName>
    </submittedName>
</protein>
<organism evidence="2">
    <name type="scientific">Streptomyces sp. NBC_01401</name>
    <dbReference type="NCBI Taxonomy" id="2903854"/>
    <lineage>
        <taxon>Bacteria</taxon>
        <taxon>Bacillati</taxon>
        <taxon>Actinomycetota</taxon>
        <taxon>Actinomycetes</taxon>
        <taxon>Kitasatosporales</taxon>
        <taxon>Streptomycetaceae</taxon>
        <taxon>Streptomyces</taxon>
    </lineage>
</organism>
<accession>A0AAU3GYM5</accession>
<keyword evidence="2" id="KW-0378">Hydrolase</keyword>
<name>A0AAU3GYM5_9ACTN</name>
<reference evidence="2" key="1">
    <citation type="submission" date="2022-10" db="EMBL/GenBank/DDBJ databases">
        <title>The complete genomes of actinobacterial strains from the NBC collection.</title>
        <authorList>
            <person name="Joergensen T.S."/>
            <person name="Alvarez Arevalo M."/>
            <person name="Sterndorff E.B."/>
            <person name="Faurdal D."/>
            <person name="Vuksanovic O."/>
            <person name="Mourched A.-S."/>
            <person name="Charusanti P."/>
            <person name="Shaw S."/>
            <person name="Blin K."/>
            <person name="Weber T."/>
        </authorList>
    </citation>
    <scope>NUCLEOTIDE SEQUENCE</scope>
    <source>
        <strain evidence="2">NBC_01401</strain>
    </source>
</reference>
<feature type="domain" description="AB hydrolase-1" evidence="1">
    <location>
        <begin position="30"/>
        <end position="127"/>
    </location>
</feature>
<dbReference type="InterPro" id="IPR000073">
    <property type="entry name" value="AB_hydrolase_1"/>
</dbReference>
<dbReference type="InterPro" id="IPR029058">
    <property type="entry name" value="AB_hydrolase_fold"/>
</dbReference>